<accession>A0A1M5LW75</accession>
<dbReference type="AlphaFoldDB" id="A0A1M5LW75"/>
<sequence>MMMWDREKMENMWAAGMKMSESYWSMWKSMMENMNLWQEKGQEMLNTYMANSKEVWGEQAKWLDAFIMQASKSQQQMQTIMKEAWMVAMENMNNPQYNPWMMWSKFLNSDKQA</sequence>
<dbReference type="EMBL" id="FQWY01000009">
    <property type="protein sequence ID" value="SHG69256.1"/>
    <property type="molecule type" value="Genomic_DNA"/>
</dbReference>
<evidence type="ECO:0000313" key="2">
    <source>
        <dbReference type="Proteomes" id="UP000242329"/>
    </source>
</evidence>
<organism evidence="1 2">
    <name type="scientific">Thermosyntropha lipolytica DSM 11003</name>
    <dbReference type="NCBI Taxonomy" id="1123382"/>
    <lineage>
        <taxon>Bacteria</taxon>
        <taxon>Bacillati</taxon>
        <taxon>Bacillota</taxon>
        <taxon>Clostridia</taxon>
        <taxon>Eubacteriales</taxon>
        <taxon>Syntrophomonadaceae</taxon>
        <taxon>Thermosyntropha</taxon>
    </lineage>
</organism>
<dbReference type="STRING" id="1123382.SAMN02745221_00766"/>
<evidence type="ECO:0000313" key="1">
    <source>
        <dbReference type="EMBL" id="SHG69256.1"/>
    </source>
</evidence>
<proteinExistence type="predicted"/>
<protein>
    <submittedName>
        <fullName evidence="1">Uncharacterized protein</fullName>
    </submittedName>
</protein>
<keyword evidence="2" id="KW-1185">Reference proteome</keyword>
<reference evidence="2" key="1">
    <citation type="submission" date="2016-11" db="EMBL/GenBank/DDBJ databases">
        <authorList>
            <person name="Varghese N."/>
            <person name="Submissions S."/>
        </authorList>
    </citation>
    <scope>NUCLEOTIDE SEQUENCE [LARGE SCALE GENOMIC DNA]</scope>
    <source>
        <strain evidence="2">DSM 11003</strain>
    </source>
</reference>
<gene>
    <name evidence="1" type="ORF">SAMN02745221_00766</name>
</gene>
<dbReference type="Proteomes" id="UP000242329">
    <property type="component" value="Unassembled WGS sequence"/>
</dbReference>
<name>A0A1M5LW75_9FIRM</name>
<dbReference type="RefSeq" id="WP_073090313.1">
    <property type="nucleotide sequence ID" value="NZ_FQWY01000009.1"/>
</dbReference>